<feature type="domain" description="Jacalin-type lectin" evidence="4">
    <location>
        <begin position="184"/>
        <end position="237"/>
    </location>
</feature>
<evidence type="ECO:0000259" key="4">
    <source>
        <dbReference type="PROSITE" id="PS51752"/>
    </source>
</evidence>
<dbReference type="InterPro" id="IPR001229">
    <property type="entry name" value="Jacalin-like_lectin_dom"/>
</dbReference>
<dbReference type="FunFam" id="2.100.10.30:FF:000001">
    <property type="entry name" value="Jacalin-related lectin 33"/>
    <property type="match status" value="1"/>
</dbReference>
<dbReference type="InterPro" id="IPR036404">
    <property type="entry name" value="Jacalin-like_lectin_dom_sf"/>
</dbReference>
<gene>
    <name evidence="5" type="ORF">AT9943_LOCUS3670</name>
</gene>
<feature type="domain" description="Jacalin-type lectin" evidence="4">
    <location>
        <begin position="2"/>
        <end position="143"/>
    </location>
</feature>
<dbReference type="SUPFAM" id="SSF51101">
    <property type="entry name" value="Mannose-binding lectins"/>
    <property type="match status" value="2"/>
</dbReference>
<evidence type="ECO:0000256" key="3">
    <source>
        <dbReference type="ARBA" id="ARBA00022737"/>
    </source>
</evidence>
<evidence type="ECO:0000256" key="2">
    <source>
        <dbReference type="ARBA" id="ARBA00022734"/>
    </source>
</evidence>
<evidence type="ECO:0000313" key="6">
    <source>
        <dbReference type="Proteomes" id="UP000516314"/>
    </source>
</evidence>
<dbReference type="PROSITE" id="PS51752">
    <property type="entry name" value="JACALIN_LECTIN"/>
    <property type="match status" value="2"/>
</dbReference>
<dbReference type="PANTHER" id="PTHR47293">
    <property type="entry name" value="JACALIN-RELATED LECTIN 3"/>
    <property type="match status" value="1"/>
</dbReference>
<accession>A0A7G2DX81</accession>
<dbReference type="GO" id="GO:0030246">
    <property type="term" value="F:carbohydrate binding"/>
    <property type="evidence" value="ECO:0007669"/>
    <property type="project" value="UniProtKB-KW"/>
</dbReference>
<protein>
    <submittedName>
        <fullName evidence="5">(thale cress) hypothetical protein</fullName>
    </submittedName>
</protein>
<dbReference type="Proteomes" id="UP000516314">
    <property type="component" value="Chromosome 1"/>
</dbReference>
<name>A0A7G2DX81_ARATH</name>
<dbReference type="PANTHER" id="PTHR47293:SF11">
    <property type="entry name" value="JACALIN-RELATED LECTIN 12-RELATED"/>
    <property type="match status" value="1"/>
</dbReference>
<organism evidence="5 6">
    <name type="scientific">Arabidopsis thaliana</name>
    <name type="common">Mouse-ear cress</name>
    <dbReference type="NCBI Taxonomy" id="3702"/>
    <lineage>
        <taxon>Eukaryota</taxon>
        <taxon>Viridiplantae</taxon>
        <taxon>Streptophyta</taxon>
        <taxon>Embryophyta</taxon>
        <taxon>Tracheophyta</taxon>
        <taxon>Spermatophyta</taxon>
        <taxon>Magnoliopsida</taxon>
        <taxon>eudicotyledons</taxon>
        <taxon>Gunneridae</taxon>
        <taxon>Pentapetalae</taxon>
        <taxon>rosids</taxon>
        <taxon>malvids</taxon>
        <taxon>Brassicales</taxon>
        <taxon>Brassicaceae</taxon>
        <taxon>Camelineae</taxon>
        <taxon>Arabidopsis</taxon>
    </lineage>
</organism>
<dbReference type="SMART" id="SM00915">
    <property type="entry name" value="Jacalin"/>
    <property type="match status" value="2"/>
</dbReference>
<sequence length="248" mass="26767">MAHKVEAKGGKGGNQWDDSADHDNVTKILVRGGLQGIQYVKFDYVKSGQPQTGSIHGVSGRGITETIDIDPKNEHLVSVEGYYDEEKGVIQALKFKTNKKSSELIGFDDTGSKFLLQVNGKKIIGFHGYAETHLNSLGAYFTTAPPTKLDNQGGPGGQIWDDGPNYNGVKKISFSLSNNEIRQIRSLIIKTSKGRTSKTFGNPSARKFVLESNGSALIGFHGRGAGCLDAIGKLLAKGSELPSYNCYL</sequence>
<dbReference type="EMBL" id="LR881466">
    <property type="protein sequence ID" value="CAD5315292.1"/>
    <property type="molecule type" value="Genomic_DNA"/>
</dbReference>
<reference evidence="5 6" key="1">
    <citation type="submission" date="2020-09" db="EMBL/GenBank/DDBJ databases">
        <authorList>
            <person name="Ashkenazy H."/>
        </authorList>
    </citation>
    <scope>NUCLEOTIDE SEQUENCE [LARGE SCALE GENOMIC DNA]</scope>
    <source>
        <strain evidence="6">cv. Cdm-0</strain>
    </source>
</reference>
<evidence type="ECO:0000313" key="5">
    <source>
        <dbReference type="EMBL" id="CAD5315292.1"/>
    </source>
</evidence>
<keyword evidence="3" id="KW-0677">Repeat</keyword>
<proteinExistence type="inferred from homology"/>
<dbReference type="Pfam" id="PF01419">
    <property type="entry name" value="Jacalin"/>
    <property type="match status" value="2"/>
</dbReference>
<dbReference type="Gene3D" id="2.100.10.30">
    <property type="entry name" value="Jacalin-like lectin domain"/>
    <property type="match status" value="2"/>
</dbReference>
<dbReference type="InterPro" id="IPR033734">
    <property type="entry name" value="Jacalin-like_lectin_dom_plant"/>
</dbReference>
<dbReference type="AlphaFoldDB" id="A0A7G2DX81"/>
<keyword evidence="2" id="KW-0430">Lectin</keyword>
<evidence type="ECO:0000256" key="1">
    <source>
        <dbReference type="ARBA" id="ARBA00006568"/>
    </source>
</evidence>
<dbReference type="CDD" id="cd09612">
    <property type="entry name" value="Jacalin"/>
    <property type="match status" value="1"/>
</dbReference>
<comment type="similarity">
    <text evidence="1">Belongs to the jacalin lectin family.</text>
</comment>